<dbReference type="STRING" id="563176.SAMN04488090_0172"/>
<gene>
    <name evidence="5" type="ORF">SAMN04488090_0172</name>
</gene>
<dbReference type="EMBL" id="FNGS01000001">
    <property type="protein sequence ID" value="SDL15476.1"/>
    <property type="molecule type" value="Genomic_DNA"/>
</dbReference>
<dbReference type="PROSITE" id="PS50930">
    <property type="entry name" value="HTH_LYTTR"/>
    <property type="match status" value="1"/>
</dbReference>
<dbReference type="Proteomes" id="UP000198901">
    <property type="component" value="Unassembled WGS sequence"/>
</dbReference>
<keyword evidence="2" id="KW-0597">Phosphoprotein</keyword>
<evidence type="ECO:0000259" key="3">
    <source>
        <dbReference type="PROSITE" id="PS50110"/>
    </source>
</evidence>
<dbReference type="SMART" id="SM00448">
    <property type="entry name" value="REC"/>
    <property type="match status" value="1"/>
</dbReference>
<evidence type="ECO:0000313" key="6">
    <source>
        <dbReference type="Proteomes" id="UP000198901"/>
    </source>
</evidence>
<dbReference type="GO" id="GO:0000156">
    <property type="term" value="F:phosphorelay response regulator activity"/>
    <property type="evidence" value="ECO:0007669"/>
    <property type="project" value="TreeGrafter"/>
</dbReference>
<dbReference type="InterPro" id="IPR007492">
    <property type="entry name" value="LytTR_DNA-bd_dom"/>
</dbReference>
<dbReference type="PANTHER" id="PTHR48111">
    <property type="entry name" value="REGULATOR OF RPOS"/>
    <property type="match status" value="1"/>
</dbReference>
<dbReference type="Gene3D" id="2.40.50.1020">
    <property type="entry name" value="LytTr DNA-binding domain"/>
    <property type="match status" value="1"/>
</dbReference>
<protein>
    <submittedName>
        <fullName evidence="5">Two component transcriptional regulator, LytTR family</fullName>
    </submittedName>
</protein>
<dbReference type="Pfam" id="PF00072">
    <property type="entry name" value="Response_reg"/>
    <property type="match status" value="1"/>
</dbReference>
<dbReference type="GO" id="GO:0000976">
    <property type="term" value="F:transcription cis-regulatory region binding"/>
    <property type="evidence" value="ECO:0007669"/>
    <property type="project" value="TreeGrafter"/>
</dbReference>
<dbReference type="PROSITE" id="PS50110">
    <property type="entry name" value="RESPONSE_REGULATORY"/>
    <property type="match status" value="1"/>
</dbReference>
<dbReference type="GO" id="GO:0006355">
    <property type="term" value="P:regulation of DNA-templated transcription"/>
    <property type="evidence" value="ECO:0007669"/>
    <property type="project" value="TreeGrafter"/>
</dbReference>
<dbReference type="SMART" id="SM00850">
    <property type="entry name" value="LytTR"/>
    <property type="match status" value="1"/>
</dbReference>
<name>A0A1G9HRP7_9BACT</name>
<dbReference type="GO" id="GO:0005829">
    <property type="term" value="C:cytosol"/>
    <property type="evidence" value="ECO:0007669"/>
    <property type="project" value="TreeGrafter"/>
</dbReference>
<sequence>MTILIVEDEKPNAARLRRILTELGGYRIVGILETIRESLEWLQEQPAPDVILMDIRLSDGLSFDLFAQTDIRCPVIFTTAYDEYAVRAFRVNGLDYLLKPIEKEELKLALQKVKPAGNLAAAGVEDLLKLFRSSSALYRRRFLLPSFDGFKTVPVEQIAYVYSEYKVTHLTLMNGQVEAIPQSMDELEEELDPDPFFRANRQFIIHVNSIDVIRNSFNGKLLVLLRDGTEVMISREKAPVFKAWLDR</sequence>
<feature type="domain" description="HTH LytTR-type" evidence="4">
    <location>
        <begin position="142"/>
        <end position="247"/>
    </location>
</feature>
<dbReference type="AlphaFoldDB" id="A0A1G9HRP7"/>
<dbReference type="PANTHER" id="PTHR48111:SF69">
    <property type="entry name" value="RESPONSE REGULATOR RECEIVER"/>
    <property type="match status" value="1"/>
</dbReference>
<keyword evidence="1" id="KW-0238">DNA-binding</keyword>
<feature type="domain" description="Response regulatory" evidence="3">
    <location>
        <begin position="2"/>
        <end position="114"/>
    </location>
</feature>
<dbReference type="InterPro" id="IPR011006">
    <property type="entry name" value="CheY-like_superfamily"/>
</dbReference>
<dbReference type="Pfam" id="PF04397">
    <property type="entry name" value="LytTR"/>
    <property type="match status" value="1"/>
</dbReference>
<evidence type="ECO:0000256" key="2">
    <source>
        <dbReference type="PROSITE-ProRule" id="PRU00169"/>
    </source>
</evidence>
<dbReference type="SUPFAM" id="SSF52172">
    <property type="entry name" value="CheY-like"/>
    <property type="match status" value="1"/>
</dbReference>
<dbReference type="InterPro" id="IPR001789">
    <property type="entry name" value="Sig_transdc_resp-reg_receiver"/>
</dbReference>
<dbReference type="RefSeq" id="WP_093196567.1">
    <property type="nucleotide sequence ID" value="NZ_FNGS01000001.1"/>
</dbReference>
<dbReference type="OrthoDB" id="646623at2"/>
<feature type="modified residue" description="4-aspartylphosphate" evidence="2">
    <location>
        <position position="54"/>
    </location>
</feature>
<organism evidence="5 6">
    <name type="scientific">Siphonobacter aquaeclarae</name>
    <dbReference type="NCBI Taxonomy" id="563176"/>
    <lineage>
        <taxon>Bacteria</taxon>
        <taxon>Pseudomonadati</taxon>
        <taxon>Bacteroidota</taxon>
        <taxon>Cytophagia</taxon>
        <taxon>Cytophagales</taxon>
        <taxon>Cytophagaceae</taxon>
        <taxon>Siphonobacter</taxon>
    </lineage>
</organism>
<evidence type="ECO:0000256" key="1">
    <source>
        <dbReference type="ARBA" id="ARBA00023125"/>
    </source>
</evidence>
<dbReference type="GO" id="GO:0032993">
    <property type="term" value="C:protein-DNA complex"/>
    <property type="evidence" value="ECO:0007669"/>
    <property type="project" value="TreeGrafter"/>
</dbReference>
<accession>A0A1G9HRP7</accession>
<dbReference type="Gene3D" id="3.40.50.2300">
    <property type="match status" value="1"/>
</dbReference>
<evidence type="ECO:0000259" key="4">
    <source>
        <dbReference type="PROSITE" id="PS50930"/>
    </source>
</evidence>
<proteinExistence type="predicted"/>
<dbReference type="InterPro" id="IPR039420">
    <property type="entry name" value="WalR-like"/>
</dbReference>
<evidence type="ECO:0000313" key="5">
    <source>
        <dbReference type="EMBL" id="SDL15476.1"/>
    </source>
</evidence>
<keyword evidence="6" id="KW-1185">Reference proteome</keyword>
<reference evidence="5 6" key="1">
    <citation type="submission" date="2016-10" db="EMBL/GenBank/DDBJ databases">
        <authorList>
            <person name="de Groot N.N."/>
        </authorList>
    </citation>
    <scope>NUCLEOTIDE SEQUENCE [LARGE SCALE GENOMIC DNA]</scope>
    <source>
        <strain evidence="5 6">DSM 21668</strain>
    </source>
</reference>